<dbReference type="InterPro" id="IPR003609">
    <property type="entry name" value="Pan_app"/>
</dbReference>
<sequence length="298" mass="34087">MSRHSYIFDPAHFKIYLLLFISVFGDTKEEVRSKIFRKLETYRINNIFKTMNSLTEVQCCAQCLEEDSCVSTNFRTNSTSQNCNLNSMSPLEANVSIENSANWSVFYLDNDSWKLVFRLTAGGGTDTYEAWKNGVGTNNSDDCMMLYPPLCTSYYRHELLDEWGKWNIEQVKFALYENHTEAAYIIFNGTGSDFESWFSKERLLESSWADIIGTNQMLYFSIKGDSVLGRQFFIQEYYGGCPGDRGWTMAVSGIFRGCSFDKHPSYPGIVYAMNGTKSTYYSTGYGVADVLAVYVKFK</sequence>
<protein>
    <recommendedName>
        <fullName evidence="1">Apple domain-containing protein</fullName>
    </recommendedName>
</protein>
<organism evidence="2 3">
    <name type="scientific">Potamilus streckersoni</name>
    <dbReference type="NCBI Taxonomy" id="2493646"/>
    <lineage>
        <taxon>Eukaryota</taxon>
        <taxon>Metazoa</taxon>
        <taxon>Spiralia</taxon>
        <taxon>Lophotrochozoa</taxon>
        <taxon>Mollusca</taxon>
        <taxon>Bivalvia</taxon>
        <taxon>Autobranchia</taxon>
        <taxon>Heteroconchia</taxon>
        <taxon>Palaeoheterodonta</taxon>
        <taxon>Unionida</taxon>
        <taxon>Unionoidea</taxon>
        <taxon>Unionidae</taxon>
        <taxon>Ambleminae</taxon>
        <taxon>Lampsilini</taxon>
        <taxon>Potamilus</taxon>
    </lineage>
</organism>
<gene>
    <name evidence="2" type="ORF">CHS0354_042693</name>
</gene>
<comment type="caution">
    <text evidence="2">The sequence shown here is derived from an EMBL/GenBank/DDBJ whole genome shotgun (WGS) entry which is preliminary data.</text>
</comment>
<dbReference type="PROSITE" id="PS50948">
    <property type="entry name" value="PAN"/>
    <property type="match status" value="1"/>
</dbReference>
<name>A0AAE0S9H9_9BIVA</name>
<accession>A0AAE0S9H9</accession>
<evidence type="ECO:0000313" key="3">
    <source>
        <dbReference type="Proteomes" id="UP001195483"/>
    </source>
</evidence>
<dbReference type="AlphaFoldDB" id="A0AAE0S9H9"/>
<evidence type="ECO:0000313" key="2">
    <source>
        <dbReference type="EMBL" id="KAK3587739.1"/>
    </source>
</evidence>
<reference evidence="2" key="3">
    <citation type="submission" date="2023-05" db="EMBL/GenBank/DDBJ databases">
        <authorList>
            <person name="Smith C.H."/>
        </authorList>
    </citation>
    <scope>NUCLEOTIDE SEQUENCE</scope>
    <source>
        <strain evidence="2">CHS0354</strain>
        <tissue evidence="2">Mantle</tissue>
    </source>
</reference>
<dbReference type="Pfam" id="PF00024">
    <property type="entry name" value="PAN_1"/>
    <property type="match status" value="1"/>
</dbReference>
<feature type="domain" description="Apple" evidence="1">
    <location>
        <begin position="31"/>
        <end position="112"/>
    </location>
</feature>
<dbReference type="Proteomes" id="UP001195483">
    <property type="component" value="Unassembled WGS sequence"/>
</dbReference>
<reference evidence="2" key="2">
    <citation type="journal article" date="2021" name="Genome Biol. Evol.">
        <title>Developing a high-quality reference genome for a parasitic bivalve with doubly uniparental inheritance (Bivalvia: Unionida).</title>
        <authorList>
            <person name="Smith C.H."/>
        </authorList>
    </citation>
    <scope>NUCLEOTIDE SEQUENCE</scope>
    <source>
        <strain evidence="2">CHS0354</strain>
        <tissue evidence="2">Mantle</tissue>
    </source>
</reference>
<proteinExistence type="predicted"/>
<dbReference type="EMBL" id="JAEAOA010002357">
    <property type="protein sequence ID" value="KAK3587739.1"/>
    <property type="molecule type" value="Genomic_DNA"/>
</dbReference>
<evidence type="ECO:0000259" key="1">
    <source>
        <dbReference type="PROSITE" id="PS50948"/>
    </source>
</evidence>
<keyword evidence="3" id="KW-1185">Reference proteome</keyword>
<reference evidence="2" key="1">
    <citation type="journal article" date="2021" name="Genome Biol. Evol.">
        <title>A High-Quality Reference Genome for a Parasitic Bivalve with Doubly Uniparental Inheritance (Bivalvia: Unionida).</title>
        <authorList>
            <person name="Smith C.H."/>
        </authorList>
    </citation>
    <scope>NUCLEOTIDE SEQUENCE</scope>
    <source>
        <strain evidence="2">CHS0354</strain>
    </source>
</reference>